<gene>
    <name evidence="2" type="ORF">ASNO1_29300</name>
</gene>
<organism evidence="2 3">
    <name type="scientific">Corallococcus caeni</name>
    <dbReference type="NCBI Taxonomy" id="3082388"/>
    <lineage>
        <taxon>Bacteria</taxon>
        <taxon>Pseudomonadati</taxon>
        <taxon>Myxococcota</taxon>
        <taxon>Myxococcia</taxon>
        <taxon>Myxococcales</taxon>
        <taxon>Cystobacterineae</taxon>
        <taxon>Myxococcaceae</taxon>
        <taxon>Corallococcus</taxon>
    </lineage>
</organism>
<sequence>MTALDREAATLRPTPPVGIVSDCRIRGVGPVHASMWIWAERVLDTLAQTYGGVPLTLVFKGTALPRPRALRVRLQAASAVIATWRGECRFIVGRTQAVREALEGADLDAAADRLIRAGDVARFELEATEASSEPLAPVGRLVLGDKARTLDILSELHGPWRISPPHIVRGEDWARDRDAVLQRVRERFGSERVVVRSSCSAEDAWTESNAGRFLSVLDVDAGDAVAVGSAISDVFGSYGPVAEEEKVFLQSYVHPVRESGVLMARHPETLASYWVVASDVSSGRTDQITSGALEKPSSAYVEHGVPRGLLPDSLRRVVTVGRELVKLMGVDALDIEFALAGGDFHLFQVRPIAKGSSQPEGNEVRRALLLADACTAHQALLRPQAPVVGEGPVYSTMTDWNPAEMIGRRPLPLARTLYGRLITDRTWAEQRAAYGYRDLRGIPLLRDFAGHAYVDVRASLNSFIPAVTPARVAEVLVSRQLARLAHAPELHDKVEFEIADTCASLGLRERLRRLYAPALDAGELDALATALRDITLHGLADLPAQVEQVERLRSHPFAPGFERGLGPILARLRELGTLPFAHLARTAFVVTALLKSFVREGVMDSSEQREVLQRIRTVAGQLQADALRVRRGELGLEALVAEFGHLRPGTYDIRMPRYDADPERYFGPLISGAEEPFRHEAPLSRSLHERLSAGLRSAGLSMTSEVFLAHLSAGIAGREYGKHVFTKTLSGVLEHLAAWGEPLGLSRDDLAHLSLEQVEAALALPPREARSWCRDAVEEAREHAAAVNLIELPDILVRTSHLLFHVSSGEQPLFVTKACVRAPVLVADGLPDPERVRGNIVLLERADPGYDGLLALGVAGIVTAYGGANSHMAVRCTELQLPAAIGVGREQFRRLSGGRVMTLDCGGRRLVHE</sequence>
<dbReference type="EMBL" id="BTTX01000003">
    <property type="protein sequence ID" value="GMU06677.1"/>
    <property type="molecule type" value="Genomic_DNA"/>
</dbReference>
<proteinExistence type="predicted"/>
<evidence type="ECO:0000313" key="3">
    <source>
        <dbReference type="Proteomes" id="UP001342631"/>
    </source>
</evidence>
<dbReference type="InterPro" id="IPR051549">
    <property type="entry name" value="PEP_Utilizing_Enz"/>
</dbReference>
<dbReference type="InterPro" id="IPR008279">
    <property type="entry name" value="PEP-util_enz_mobile_dom"/>
</dbReference>
<dbReference type="PANTHER" id="PTHR43615:SF1">
    <property type="entry name" value="PPDK_N DOMAIN-CONTAINING PROTEIN"/>
    <property type="match status" value="1"/>
</dbReference>
<keyword evidence="3" id="KW-1185">Reference proteome</keyword>
<dbReference type="SUPFAM" id="SSF56059">
    <property type="entry name" value="Glutathione synthetase ATP-binding domain-like"/>
    <property type="match status" value="1"/>
</dbReference>
<dbReference type="Pfam" id="PF00391">
    <property type="entry name" value="PEP-utilizers"/>
    <property type="match status" value="1"/>
</dbReference>
<accession>A0ABQ6QRN1</accession>
<dbReference type="PANTHER" id="PTHR43615">
    <property type="entry name" value="PHOSPHOENOLPYRUVATE SYNTHASE-RELATED"/>
    <property type="match status" value="1"/>
</dbReference>
<feature type="domain" description="PEP-utilising enzyme mobile" evidence="1">
    <location>
        <begin position="838"/>
        <end position="905"/>
    </location>
</feature>
<evidence type="ECO:0000259" key="1">
    <source>
        <dbReference type="Pfam" id="PF00391"/>
    </source>
</evidence>
<dbReference type="Proteomes" id="UP001342631">
    <property type="component" value="Unassembled WGS sequence"/>
</dbReference>
<dbReference type="Gene3D" id="3.30.1490.20">
    <property type="entry name" value="ATP-grasp fold, A domain"/>
    <property type="match status" value="1"/>
</dbReference>
<dbReference type="NCBIfam" id="NF004508">
    <property type="entry name" value="PRK05849.1"/>
    <property type="match status" value="1"/>
</dbReference>
<dbReference type="Gene3D" id="3.50.30.10">
    <property type="entry name" value="Phosphohistidine domain"/>
    <property type="match status" value="1"/>
</dbReference>
<protein>
    <submittedName>
        <fullName evidence="2">PEP-utilizing enzyme</fullName>
    </submittedName>
</protein>
<dbReference type="SUPFAM" id="SSF52009">
    <property type="entry name" value="Phosphohistidine domain"/>
    <property type="match status" value="1"/>
</dbReference>
<name>A0ABQ6QRN1_9BACT</name>
<reference evidence="2 3" key="1">
    <citation type="journal article" date="2024" name="Arch. Microbiol.">
        <title>Corallococcus caeni sp. nov., a novel myxobacterium isolated from activated sludge.</title>
        <authorList>
            <person name="Tomita S."/>
            <person name="Nakai R."/>
            <person name="Kuroda K."/>
            <person name="Kurashita H."/>
            <person name="Hatamoto M."/>
            <person name="Yamaguchi T."/>
            <person name="Narihiro T."/>
        </authorList>
    </citation>
    <scope>NUCLEOTIDE SEQUENCE [LARGE SCALE GENOMIC DNA]</scope>
    <source>
        <strain evidence="2 3">NO1</strain>
    </source>
</reference>
<dbReference type="InterPro" id="IPR013815">
    <property type="entry name" value="ATP_grasp_subdomain_1"/>
</dbReference>
<comment type="caution">
    <text evidence="2">The sequence shown here is derived from an EMBL/GenBank/DDBJ whole genome shotgun (WGS) entry which is preliminary data.</text>
</comment>
<dbReference type="InterPro" id="IPR036637">
    <property type="entry name" value="Phosphohistidine_dom_sf"/>
</dbReference>
<evidence type="ECO:0000313" key="2">
    <source>
        <dbReference type="EMBL" id="GMU06677.1"/>
    </source>
</evidence>